<comment type="similarity">
    <text evidence="2">Belongs to the Nudix hydrolase family.</text>
</comment>
<dbReference type="PROSITE" id="PS00893">
    <property type="entry name" value="NUDIX_BOX"/>
    <property type="match status" value="1"/>
</dbReference>
<dbReference type="PROSITE" id="PS51462">
    <property type="entry name" value="NUDIX"/>
    <property type="match status" value="1"/>
</dbReference>
<dbReference type="EMBL" id="JARVKF010000037">
    <property type="protein sequence ID" value="KAK9424448.1"/>
    <property type="molecule type" value="Genomic_DNA"/>
</dbReference>
<evidence type="ECO:0000259" key="3">
    <source>
        <dbReference type="PROSITE" id="PS51462"/>
    </source>
</evidence>
<accession>A0ABR2VC10</accession>
<evidence type="ECO:0000256" key="2">
    <source>
        <dbReference type="RuleBase" id="RU003476"/>
    </source>
</evidence>
<protein>
    <recommendedName>
        <fullName evidence="3">Nudix hydrolase domain-containing protein</fullName>
    </recommendedName>
</protein>
<dbReference type="Gene3D" id="3.90.79.10">
    <property type="entry name" value="Nucleoside Triphosphate Pyrophosphohydrolase"/>
    <property type="match status" value="1"/>
</dbReference>
<dbReference type="PANTHER" id="PTHR16099:SF5">
    <property type="entry name" value="NUCLEOTIDE TRIPHOSPHATE DIPHOSPHATASE NUDT15"/>
    <property type="match status" value="1"/>
</dbReference>
<name>A0ABR2VC10_9PEZI</name>
<dbReference type="SUPFAM" id="SSF55811">
    <property type="entry name" value="Nudix"/>
    <property type="match status" value="1"/>
</dbReference>
<dbReference type="PANTHER" id="PTHR16099">
    <property type="entry name" value="8-OXO-DGTP DIPHOSPHATES NUDT15"/>
    <property type="match status" value="1"/>
</dbReference>
<dbReference type="InterPro" id="IPR015797">
    <property type="entry name" value="NUDIX_hydrolase-like_dom_sf"/>
</dbReference>
<dbReference type="CDD" id="cd04678">
    <property type="entry name" value="NUDIX_MTH2_Nudt15"/>
    <property type="match status" value="1"/>
</dbReference>
<keyword evidence="1 2" id="KW-0378">Hydrolase</keyword>
<proteinExistence type="inferred from homology"/>
<comment type="caution">
    <text evidence="4">The sequence shown here is derived from an EMBL/GenBank/DDBJ whole genome shotgun (WGS) entry which is preliminary data.</text>
</comment>
<dbReference type="Pfam" id="PF00293">
    <property type="entry name" value="NUDIX"/>
    <property type="match status" value="1"/>
</dbReference>
<dbReference type="InterPro" id="IPR020476">
    <property type="entry name" value="Nudix_hydrolase"/>
</dbReference>
<dbReference type="Proteomes" id="UP001408356">
    <property type="component" value="Unassembled WGS sequence"/>
</dbReference>
<reference evidence="4 5" key="1">
    <citation type="journal article" date="2024" name="J. Plant Pathol.">
        <title>Sequence and assembly of the genome of Seiridium unicorne, isolate CBS 538.82, causal agent of cypress canker disease.</title>
        <authorList>
            <person name="Scali E."/>
            <person name="Rocca G.D."/>
            <person name="Danti R."/>
            <person name="Garbelotto M."/>
            <person name="Barberini S."/>
            <person name="Baroncelli R."/>
            <person name="Emiliani G."/>
        </authorList>
    </citation>
    <scope>NUCLEOTIDE SEQUENCE [LARGE SCALE GENOMIC DNA]</scope>
    <source>
        <strain evidence="4 5">BM-138-508</strain>
    </source>
</reference>
<organism evidence="4 5">
    <name type="scientific">Seiridium unicorne</name>
    <dbReference type="NCBI Taxonomy" id="138068"/>
    <lineage>
        <taxon>Eukaryota</taxon>
        <taxon>Fungi</taxon>
        <taxon>Dikarya</taxon>
        <taxon>Ascomycota</taxon>
        <taxon>Pezizomycotina</taxon>
        <taxon>Sordariomycetes</taxon>
        <taxon>Xylariomycetidae</taxon>
        <taxon>Amphisphaeriales</taxon>
        <taxon>Sporocadaceae</taxon>
        <taxon>Seiridium</taxon>
    </lineage>
</organism>
<sequence>MTTEGPPPRVGVAAMVRNAAGELVVGKRLSAHGHGTWQFPGGHLEYGEEIFHCAERETLEETGLKVKATRLAAVANSVFVEDRKHYITLFVACELVDPDATPQVLEPDKCESWSWVTWETVCGWVDHHDDSDPAWADKKCFLPIINLVREDRSLSFGS</sequence>
<dbReference type="InterPro" id="IPR000086">
    <property type="entry name" value="NUDIX_hydrolase_dom"/>
</dbReference>
<feature type="domain" description="Nudix hydrolase" evidence="3">
    <location>
        <begin position="7"/>
        <end position="138"/>
    </location>
</feature>
<keyword evidence="5" id="KW-1185">Reference proteome</keyword>
<evidence type="ECO:0000313" key="5">
    <source>
        <dbReference type="Proteomes" id="UP001408356"/>
    </source>
</evidence>
<evidence type="ECO:0000313" key="4">
    <source>
        <dbReference type="EMBL" id="KAK9424448.1"/>
    </source>
</evidence>
<dbReference type="InterPro" id="IPR020084">
    <property type="entry name" value="NUDIX_hydrolase_CS"/>
</dbReference>
<dbReference type="PRINTS" id="PR00502">
    <property type="entry name" value="NUDIXFAMILY"/>
</dbReference>
<gene>
    <name evidence="4" type="ORF">SUNI508_13595</name>
</gene>
<evidence type="ECO:0000256" key="1">
    <source>
        <dbReference type="ARBA" id="ARBA00022801"/>
    </source>
</evidence>